<evidence type="ECO:0000313" key="1">
    <source>
        <dbReference type="EMBL" id="MXR19194.1"/>
    </source>
</evidence>
<dbReference type="EMBL" id="WUUU01000002">
    <property type="protein sequence ID" value="MXR19194.1"/>
    <property type="molecule type" value="Genomic_DNA"/>
</dbReference>
<proteinExistence type="predicted"/>
<keyword evidence="1" id="KW-0966">Cell projection</keyword>
<gene>
    <name evidence="1" type="ORF">GRX66_00725</name>
</gene>
<keyword evidence="2" id="KW-1185">Reference proteome</keyword>
<protein>
    <submittedName>
        <fullName evidence="1">Flagellin</fullName>
    </submittedName>
</protein>
<dbReference type="GO" id="GO:0097588">
    <property type="term" value="P:archaeal or bacterial-type flagellum-dependent cell motility"/>
    <property type="evidence" value="ECO:0007669"/>
    <property type="project" value="InterPro"/>
</dbReference>
<sequence>MASVSSAHLVLFIAAILVSAAVAGTVTESASRVGSAVEADSDLESQRVDADVRIVSDADSPTAVYDDSSETLTLYVKNVGGRTLPSKPDDVPVLVNGNYQSDVQTTVLDGDAWRPGTLLELSVNVTLADGAETRVVVTPTGARDLFVFTTPG</sequence>
<dbReference type="GO" id="GO:0005198">
    <property type="term" value="F:structural molecule activity"/>
    <property type="evidence" value="ECO:0007669"/>
    <property type="project" value="InterPro"/>
</dbReference>
<dbReference type="PANTHER" id="PTHR42200">
    <property type="entry name" value="ARCHAEAL FLAGELLA-RELATED PROTEIN F-RELATED"/>
    <property type="match status" value="1"/>
</dbReference>
<dbReference type="Proteomes" id="UP000471521">
    <property type="component" value="Unassembled WGS sequence"/>
</dbReference>
<reference evidence="1 2" key="1">
    <citation type="submission" date="2019-12" db="EMBL/GenBank/DDBJ databases">
        <title>Isolation and characterization of three novel carbon monoxide-oxidizing members of Halobacteria from salione crusts and soils.</title>
        <authorList>
            <person name="Myers M.R."/>
            <person name="King G.M."/>
        </authorList>
    </citation>
    <scope>NUCLEOTIDE SEQUENCE [LARGE SCALE GENOMIC DNA]</scope>
    <source>
        <strain evidence="1 2">PCN9</strain>
    </source>
</reference>
<name>A0A6B0SC10_9EURY</name>
<comment type="caution">
    <text evidence="1">The sequence shown here is derived from an EMBL/GenBank/DDBJ whole genome shotgun (WGS) entry which is preliminary data.</text>
</comment>
<keyword evidence="1" id="KW-0969">Cilium</keyword>
<dbReference type="Pfam" id="PF01917">
    <property type="entry name" value="Flagellin_arch-type"/>
    <property type="match status" value="1"/>
</dbReference>
<dbReference type="PANTHER" id="PTHR42200:SF2">
    <property type="entry name" value="ARCHAEAL FLAGELLA-RELATED PROTEIN F"/>
    <property type="match status" value="1"/>
</dbReference>
<dbReference type="AlphaFoldDB" id="A0A6B0SC10"/>
<dbReference type="InterPro" id="IPR002774">
    <property type="entry name" value="Flagellin_arc-type"/>
</dbReference>
<evidence type="ECO:0000313" key="2">
    <source>
        <dbReference type="Proteomes" id="UP000471521"/>
    </source>
</evidence>
<organism evidence="1 2">
    <name type="scientific">Halobacterium bonnevillei</name>
    <dbReference type="NCBI Taxonomy" id="2692200"/>
    <lineage>
        <taxon>Archaea</taxon>
        <taxon>Methanobacteriati</taxon>
        <taxon>Methanobacteriota</taxon>
        <taxon>Stenosarchaea group</taxon>
        <taxon>Halobacteria</taxon>
        <taxon>Halobacteriales</taxon>
        <taxon>Halobacteriaceae</taxon>
        <taxon>Halobacterium</taxon>
    </lineage>
</organism>
<dbReference type="RefSeq" id="WP_325063890.1">
    <property type="nucleotide sequence ID" value="NZ_WUUU01000002.1"/>
</dbReference>
<keyword evidence="1" id="KW-0282">Flagellum</keyword>
<accession>A0A6B0SC10</accession>